<dbReference type="Pfam" id="PF04542">
    <property type="entry name" value="Sigma70_r2"/>
    <property type="match status" value="1"/>
</dbReference>
<dbReference type="InterPro" id="IPR000792">
    <property type="entry name" value="Tscrpt_reg_LuxR_C"/>
</dbReference>
<sequence length="182" mass="21217">MDPRKTGNDQMTDIKDLFNKYYGRLVHFSYQIVEEKAVAEDIVQDMFIRYWDRKEPLINNEASLKSYFYTSVRNASLNSVRHNKVTEQYRKQQDPAPVQEAVLQAIIRSEVFAELYGAIAKLPEACRQISLKSYLEGMKNHEIALELGISVNTVKTQKQRALKLLRIYLRPELLSLLTIFFP</sequence>
<dbReference type="InterPro" id="IPR013249">
    <property type="entry name" value="RNA_pol_sigma70_r4_t2"/>
</dbReference>
<dbReference type="SMART" id="SM00421">
    <property type="entry name" value="HTH_LUXR"/>
    <property type="match status" value="1"/>
</dbReference>
<keyword evidence="3" id="KW-0731">Sigma factor</keyword>
<dbReference type="Gene3D" id="1.10.1740.10">
    <property type="match status" value="1"/>
</dbReference>
<dbReference type="InterPro" id="IPR013324">
    <property type="entry name" value="RNA_pol_sigma_r3/r4-like"/>
</dbReference>
<dbReference type="Pfam" id="PF08281">
    <property type="entry name" value="Sigma70_r4_2"/>
    <property type="match status" value="1"/>
</dbReference>
<keyword evidence="4" id="KW-0804">Transcription</keyword>
<dbReference type="GO" id="GO:0003677">
    <property type="term" value="F:DNA binding"/>
    <property type="evidence" value="ECO:0007669"/>
    <property type="project" value="InterPro"/>
</dbReference>
<evidence type="ECO:0000313" key="7">
    <source>
        <dbReference type="Proteomes" id="UP000451233"/>
    </source>
</evidence>
<protein>
    <submittedName>
        <fullName evidence="6">RNA polymerase sigma-70 factor</fullName>
    </submittedName>
</protein>
<dbReference type="InterPro" id="IPR036388">
    <property type="entry name" value="WH-like_DNA-bd_sf"/>
</dbReference>
<comment type="similarity">
    <text evidence="1">Belongs to the sigma-70 factor family. ECF subfamily.</text>
</comment>
<dbReference type="SUPFAM" id="SSF88659">
    <property type="entry name" value="Sigma3 and sigma4 domains of RNA polymerase sigma factors"/>
    <property type="match status" value="1"/>
</dbReference>
<dbReference type="InterPro" id="IPR039425">
    <property type="entry name" value="RNA_pol_sigma-70-like"/>
</dbReference>
<dbReference type="NCBIfam" id="TIGR02937">
    <property type="entry name" value="sigma70-ECF"/>
    <property type="match status" value="1"/>
</dbReference>
<dbReference type="SUPFAM" id="SSF88946">
    <property type="entry name" value="Sigma2 domain of RNA polymerase sigma factors"/>
    <property type="match status" value="1"/>
</dbReference>
<keyword evidence="7" id="KW-1185">Reference proteome</keyword>
<keyword evidence="2" id="KW-0805">Transcription regulation</keyword>
<dbReference type="GO" id="GO:0006352">
    <property type="term" value="P:DNA-templated transcription initiation"/>
    <property type="evidence" value="ECO:0007669"/>
    <property type="project" value="InterPro"/>
</dbReference>
<evidence type="ECO:0000259" key="5">
    <source>
        <dbReference type="SMART" id="SM00421"/>
    </source>
</evidence>
<evidence type="ECO:0000256" key="3">
    <source>
        <dbReference type="ARBA" id="ARBA00023082"/>
    </source>
</evidence>
<dbReference type="InterPro" id="IPR013325">
    <property type="entry name" value="RNA_pol_sigma_r2"/>
</dbReference>
<comment type="caution">
    <text evidence="6">The sequence shown here is derived from an EMBL/GenBank/DDBJ whole genome shotgun (WGS) entry which is preliminary data.</text>
</comment>
<dbReference type="CDD" id="cd06171">
    <property type="entry name" value="Sigma70_r4"/>
    <property type="match status" value="1"/>
</dbReference>
<dbReference type="GO" id="GO:0016987">
    <property type="term" value="F:sigma factor activity"/>
    <property type="evidence" value="ECO:0007669"/>
    <property type="project" value="UniProtKB-KW"/>
</dbReference>
<accession>A0A7K1Y396</accession>
<evidence type="ECO:0000313" key="6">
    <source>
        <dbReference type="EMBL" id="MXV17347.1"/>
    </source>
</evidence>
<dbReference type="InterPro" id="IPR014327">
    <property type="entry name" value="RNA_pol_sigma70_bacteroid"/>
</dbReference>
<feature type="domain" description="HTH luxR-type" evidence="5">
    <location>
        <begin position="119"/>
        <end position="177"/>
    </location>
</feature>
<evidence type="ECO:0000256" key="2">
    <source>
        <dbReference type="ARBA" id="ARBA00023015"/>
    </source>
</evidence>
<dbReference type="RefSeq" id="WP_160908332.1">
    <property type="nucleotide sequence ID" value="NZ_WVHS01000004.1"/>
</dbReference>
<evidence type="ECO:0000256" key="4">
    <source>
        <dbReference type="ARBA" id="ARBA00023163"/>
    </source>
</evidence>
<dbReference type="PANTHER" id="PTHR43133">
    <property type="entry name" value="RNA POLYMERASE ECF-TYPE SIGMA FACTO"/>
    <property type="match status" value="1"/>
</dbReference>
<dbReference type="AlphaFoldDB" id="A0A7K1Y396"/>
<dbReference type="PANTHER" id="PTHR43133:SF46">
    <property type="entry name" value="RNA POLYMERASE SIGMA-70 FACTOR ECF SUBFAMILY"/>
    <property type="match status" value="1"/>
</dbReference>
<organism evidence="6 7">
    <name type="scientific">Hufsiella ginkgonis</name>
    <dbReference type="NCBI Taxonomy" id="2695274"/>
    <lineage>
        <taxon>Bacteria</taxon>
        <taxon>Pseudomonadati</taxon>
        <taxon>Bacteroidota</taxon>
        <taxon>Sphingobacteriia</taxon>
        <taxon>Sphingobacteriales</taxon>
        <taxon>Sphingobacteriaceae</taxon>
        <taxon>Hufsiella</taxon>
    </lineage>
</organism>
<dbReference type="NCBIfam" id="TIGR02985">
    <property type="entry name" value="Sig70_bacteroi1"/>
    <property type="match status" value="1"/>
</dbReference>
<dbReference type="Gene3D" id="1.10.10.10">
    <property type="entry name" value="Winged helix-like DNA-binding domain superfamily/Winged helix DNA-binding domain"/>
    <property type="match status" value="1"/>
</dbReference>
<dbReference type="EMBL" id="WVHS01000004">
    <property type="protein sequence ID" value="MXV17347.1"/>
    <property type="molecule type" value="Genomic_DNA"/>
</dbReference>
<proteinExistence type="inferred from homology"/>
<gene>
    <name evidence="6" type="ORF">GS398_18765</name>
</gene>
<dbReference type="InterPro" id="IPR014284">
    <property type="entry name" value="RNA_pol_sigma-70_dom"/>
</dbReference>
<name>A0A7K1Y396_9SPHI</name>
<dbReference type="InterPro" id="IPR007627">
    <property type="entry name" value="RNA_pol_sigma70_r2"/>
</dbReference>
<reference evidence="6 7" key="1">
    <citation type="submission" date="2019-11" db="EMBL/GenBank/DDBJ databases">
        <title>Pedobacter sp. HMF7056 Genome sequencing and assembly.</title>
        <authorList>
            <person name="Kang H."/>
            <person name="Kim H."/>
            <person name="Joh K."/>
        </authorList>
    </citation>
    <scope>NUCLEOTIDE SEQUENCE [LARGE SCALE GENOMIC DNA]</scope>
    <source>
        <strain evidence="6 7">HMF7056</strain>
    </source>
</reference>
<dbReference type="Proteomes" id="UP000451233">
    <property type="component" value="Unassembled WGS sequence"/>
</dbReference>
<evidence type="ECO:0000256" key="1">
    <source>
        <dbReference type="ARBA" id="ARBA00010641"/>
    </source>
</evidence>